<dbReference type="EMBL" id="SJKA01000022">
    <property type="protein sequence ID" value="TCC19989.1"/>
    <property type="molecule type" value="Genomic_DNA"/>
</dbReference>
<accession>A0A4V2M1X9</accession>
<dbReference type="PROSITE" id="PS50943">
    <property type="entry name" value="HTH_CROC1"/>
    <property type="match status" value="1"/>
</dbReference>
<dbReference type="Proteomes" id="UP000292695">
    <property type="component" value="Unassembled WGS sequence"/>
</dbReference>
<dbReference type="OrthoDB" id="3776222at2"/>
<keyword evidence="3" id="KW-1185">Reference proteome</keyword>
<evidence type="ECO:0000313" key="2">
    <source>
        <dbReference type="EMBL" id="TCC19989.1"/>
    </source>
</evidence>
<sequence>MRHPVEHTRRDLLTERRKAVGLSQGELARTLGVERSTVIRWEAGRTAPQPWVRPSLAEALQVSSEQLDDLLRPPAEGDASVDRRAFAGLATAVALAPLSRARTGSQIGATQVRQLRHRTARLRRLDDHLGGMDTYAVYTSEMAATERLIKASSYDTATARALTGVLAEQAQMAGWAAFDAGRLADSRKHYRRALDAARDSGDAGLEGNSLAFLAYEKADQQTAAESTRIAGARTTPRVRALLHERLAWTYAVGGQAYHAEKALQAAAEAVRETASAPEPDFVFWVDELEVDIMTGRCLAELGAASRAVPVLEGSLRRYDDTHSRDKSLYLTWLAQAHLDADEPERAAAVVEHALDLAAGVGSVRPGDRLRGVLRRLAQYGGPEVAAVLERARS</sequence>
<feature type="domain" description="HTH cro/C1-type" evidence="1">
    <location>
        <begin position="13"/>
        <end position="67"/>
    </location>
</feature>
<reference evidence="2 3" key="1">
    <citation type="submission" date="2019-02" db="EMBL/GenBank/DDBJ databases">
        <title>Kribbella capetownensis sp. nov. and Kribbella speibonae sp. nov., isolated from soil.</title>
        <authorList>
            <person name="Curtis S.M."/>
            <person name="Norton I."/>
            <person name="Everest G.J."/>
            <person name="Meyers P.R."/>
        </authorList>
    </citation>
    <scope>NUCLEOTIDE SEQUENCE [LARGE SCALE GENOMIC DNA]</scope>
    <source>
        <strain evidence="2 3">DSM 27082</strain>
    </source>
</reference>
<dbReference type="GO" id="GO:0003677">
    <property type="term" value="F:DNA binding"/>
    <property type="evidence" value="ECO:0007669"/>
    <property type="project" value="InterPro"/>
</dbReference>
<dbReference type="AlphaFoldDB" id="A0A4V2M1X9"/>
<dbReference type="SMART" id="SM00530">
    <property type="entry name" value="HTH_XRE"/>
    <property type="match status" value="1"/>
</dbReference>
<dbReference type="Gene3D" id="1.10.260.40">
    <property type="entry name" value="lambda repressor-like DNA-binding domains"/>
    <property type="match status" value="1"/>
</dbReference>
<proteinExistence type="predicted"/>
<dbReference type="InterPro" id="IPR010982">
    <property type="entry name" value="Lambda_DNA-bd_dom_sf"/>
</dbReference>
<dbReference type="SUPFAM" id="SSF47413">
    <property type="entry name" value="lambda repressor-like DNA-binding domains"/>
    <property type="match status" value="1"/>
</dbReference>
<comment type="caution">
    <text evidence="2">The sequence shown here is derived from an EMBL/GenBank/DDBJ whole genome shotgun (WGS) entry which is preliminary data.</text>
</comment>
<protein>
    <submittedName>
        <fullName evidence="2">XRE family transcriptional regulator</fullName>
    </submittedName>
</protein>
<organism evidence="2 3">
    <name type="scientific">Kribbella sindirgiensis</name>
    <dbReference type="NCBI Taxonomy" id="1124744"/>
    <lineage>
        <taxon>Bacteria</taxon>
        <taxon>Bacillati</taxon>
        <taxon>Actinomycetota</taxon>
        <taxon>Actinomycetes</taxon>
        <taxon>Propionibacteriales</taxon>
        <taxon>Kribbellaceae</taxon>
        <taxon>Kribbella</taxon>
    </lineage>
</organism>
<name>A0A4V2M1X9_9ACTN</name>
<evidence type="ECO:0000259" key="1">
    <source>
        <dbReference type="PROSITE" id="PS50943"/>
    </source>
</evidence>
<dbReference type="SUPFAM" id="SSF48452">
    <property type="entry name" value="TPR-like"/>
    <property type="match status" value="1"/>
</dbReference>
<dbReference type="InterPro" id="IPR001387">
    <property type="entry name" value="Cro/C1-type_HTH"/>
</dbReference>
<gene>
    <name evidence="2" type="ORF">E0H50_37845</name>
</gene>
<dbReference type="CDD" id="cd00093">
    <property type="entry name" value="HTH_XRE"/>
    <property type="match status" value="1"/>
</dbReference>
<dbReference type="Gene3D" id="1.25.40.10">
    <property type="entry name" value="Tetratricopeptide repeat domain"/>
    <property type="match status" value="1"/>
</dbReference>
<dbReference type="Pfam" id="PF13560">
    <property type="entry name" value="HTH_31"/>
    <property type="match status" value="1"/>
</dbReference>
<evidence type="ECO:0000313" key="3">
    <source>
        <dbReference type="Proteomes" id="UP000292695"/>
    </source>
</evidence>
<dbReference type="InterPro" id="IPR011990">
    <property type="entry name" value="TPR-like_helical_dom_sf"/>
</dbReference>